<reference evidence="16 17" key="1">
    <citation type="submission" date="2018-03" db="EMBL/GenBank/DDBJ databases">
        <title>Genomic Encyclopedia of Archaeal and Bacterial Type Strains, Phase II (KMG-II): from individual species to whole genera.</title>
        <authorList>
            <person name="Goeker M."/>
        </authorList>
    </citation>
    <scope>NUCLEOTIDE SEQUENCE [LARGE SCALE GENOMIC DNA]</scope>
    <source>
        <strain evidence="16 17">DSM 44889</strain>
    </source>
</reference>
<dbReference type="EC" id="5.2.1.8" evidence="3 11"/>
<evidence type="ECO:0000256" key="10">
    <source>
        <dbReference type="ARBA" id="ARBA00029986"/>
    </source>
</evidence>
<keyword evidence="11" id="KW-0963">Cytoplasm</keyword>
<dbReference type="PANTHER" id="PTHR30560">
    <property type="entry name" value="TRIGGER FACTOR CHAPERONE AND PEPTIDYL-PROLYL CIS/TRANS ISOMERASE"/>
    <property type="match status" value="1"/>
</dbReference>
<dbReference type="GO" id="GO:0051083">
    <property type="term" value="P:'de novo' cotranslational protein folding"/>
    <property type="evidence" value="ECO:0007669"/>
    <property type="project" value="TreeGrafter"/>
</dbReference>
<feature type="domain" description="PPIase FKBP-type" evidence="13">
    <location>
        <begin position="202"/>
        <end position="259"/>
    </location>
</feature>
<dbReference type="InterPro" id="IPR001179">
    <property type="entry name" value="PPIase_FKBP_dom"/>
</dbReference>
<dbReference type="SUPFAM" id="SSF54534">
    <property type="entry name" value="FKBP-like"/>
    <property type="match status" value="1"/>
</dbReference>
<feature type="compositionally biased region" description="Low complexity" evidence="12">
    <location>
        <begin position="551"/>
        <end position="570"/>
    </location>
</feature>
<accession>A0A316A9S2</accession>
<dbReference type="InterPro" id="IPR046357">
    <property type="entry name" value="PPIase_dom_sf"/>
</dbReference>
<evidence type="ECO:0000259" key="15">
    <source>
        <dbReference type="Pfam" id="PF05698"/>
    </source>
</evidence>
<dbReference type="GO" id="GO:0043335">
    <property type="term" value="P:protein unfolding"/>
    <property type="evidence" value="ECO:0007669"/>
    <property type="project" value="TreeGrafter"/>
</dbReference>
<keyword evidence="6 11" id="KW-0697">Rotamase</keyword>
<evidence type="ECO:0000256" key="11">
    <source>
        <dbReference type="HAMAP-Rule" id="MF_00303"/>
    </source>
</evidence>
<dbReference type="GO" id="GO:0005737">
    <property type="term" value="C:cytoplasm"/>
    <property type="evidence" value="ECO:0007669"/>
    <property type="project" value="UniProtKB-SubCell"/>
</dbReference>
<dbReference type="InterPro" id="IPR005215">
    <property type="entry name" value="Trig_fac"/>
</dbReference>
<gene>
    <name evidence="11" type="primary">tig</name>
    <name evidence="16" type="ORF">BXY45_10929</name>
</gene>
<evidence type="ECO:0000256" key="9">
    <source>
        <dbReference type="ARBA" id="ARBA00023306"/>
    </source>
</evidence>
<comment type="caution">
    <text evidence="16">The sequence shown here is derived from an EMBL/GenBank/DDBJ whole genome shotgun (WGS) entry which is preliminary data.</text>
</comment>
<evidence type="ECO:0000259" key="14">
    <source>
        <dbReference type="Pfam" id="PF05697"/>
    </source>
</evidence>
<dbReference type="Pfam" id="PF00254">
    <property type="entry name" value="FKBP_C"/>
    <property type="match status" value="1"/>
</dbReference>
<dbReference type="Gene3D" id="3.10.50.40">
    <property type="match status" value="1"/>
</dbReference>
<sequence>MSAVRFGVARVSWHLVVAITLEHDLIAGTPDHLKTWRTPAVKSDVETLNPTRVKLTVEVSYAELKPSLDKAYKSIAGQVSVPGFRRGKVPARIIDQRFGRGTVIQEAVNDALPGFYQQAVQESSVRPLGQPEVEITEVPLGEGKDAGELKFTAEVDVRPTIDLPDFSTIAVTVDDVEVTDADVDAKLEELRVRFGTLVPVDRAVQTDDTVSLDLRAEIDGELIDSADGITYVVGIGTMLPGLDEALEGATIDEERSFTTTLAGGEHKGETAEVTVVVKAVKVRELPDLDDDFAQLASEFDTVEELRTDLRDKAEDEAVFRQGVQARDKVLEALLEQVEIPVPDGVVEDEVHRHLENESRLEDDEHRAEVTEETRRVLRTQFLLDAVAEAEEVTVAQQELIEYIVAQAPAYGMDPNSFAQAMDQAGQVPALVQEVARRKALAAVLEKAVVTDASGNTVDLGDDEDDDAEASAEADAPAAEEKPKRTRAKKPAADAADDASAAEDAGEEKPKRTRAKKPAADAADEAPAEDAAEAPEAEEKPKRTRKPKAEAAEAAGSAEAAEGAEAAGTQS</sequence>
<organism evidence="16 17">
    <name type="scientific">Quadrisphaera granulorum</name>
    <dbReference type="NCBI Taxonomy" id="317664"/>
    <lineage>
        <taxon>Bacteria</taxon>
        <taxon>Bacillati</taxon>
        <taxon>Actinomycetota</taxon>
        <taxon>Actinomycetes</taxon>
        <taxon>Kineosporiales</taxon>
        <taxon>Kineosporiaceae</taxon>
        <taxon>Quadrisphaera</taxon>
    </lineage>
</organism>
<dbReference type="Gene3D" id="3.30.70.1050">
    <property type="entry name" value="Trigger factor ribosome-binding domain"/>
    <property type="match status" value="1"/>
</dbReference>
<dbReference type="GO" id="GO:0003755">
    <property type="term" value="F:peptidyl-prolyl cis-trans isomerase activity"/>
    <property type="evidence" value="ECO:0007669"/>
    <property type="project" value="UniProtKB-UniRule"/>
</dbReference>
<protein>
    <recommendedName>
        <fullName evidence="4 11">Trigger factor</fullName>
        <shortName evidence="11">TF</shortName>
        <ecNumber evidence="3 11">5.2.1.8</ecNumber>
    </recommendedName>
    <alternativeName>
        <fullName evidence="10 11">PPIase</fullName>
    </alternativeName>
</protein>
<dbReference type="GO" id="GO:0051301">
    <property type="term" value="P:cell division"/>
    <property type="evidence" value="ECO:0007669"/>
    <property type="project" value="UniProtKB-KW"/>
</dbReference>
<comment type="domain">
    <text evidence="11">Consists of 3 domains; the N-terminus binds the ribosome, the middle domain has PPIase activity, while the C-terminus has intrinsic chaperone activity on its own.</text>
</comment>
<feature type="compositionally biased region" description="Acidic residues" evidence="12">
    <location>
        <begin position="494"/>
        <end position="505"/>
    </location>
</feature>
<dbReference type="Pfam" id="PF05698">
    <property type="entry name" value="Trigger_C"/>
    <property type="match status" value="1"/>
</dbReference>
<evidence type="ECO:0000256" key="7">
    <source>
        <dbReference type="ARBA" id="ARBA00023186"/>
    </source>
</evidence>
<evidence type="ECO:0000313" key="17">
    <source>
        <dbReference type="Proteomes" id="UP000245469"/>
    </source>
</evidence>
<dbReference type="AlphaFoldDB" id="A0A316A9S2"/>
<evidence type="ECO:0000259" key="13">
    <source>
        <dbReference type="Pfam" id="PF00254"/>
    </source>
</evidence>
<dbReference type="InterPro" id="IPR008881">
    <property type="entry name" value="Trigger_fac_ribosome-bd_bac"/>
</dbReference>
<keyword evidence="7 11" id="KW-0143">Chaperone</keyword>
<dbReference type="InterPro" id="IPR036611">
    <property type="entry name" value="Trigger_fac_ribosome-bd_sf"/>
</dbReference>
<dbReference type="SUPFAM" id="SSF102735">
    <property type="entry name" value="Trigger factor ribosome-binding domain"/>
    <property type="match status" value="1"/>
</dbReference>
<evidence type="ECO:0000256" key="8">
    <source>
        <dbReference type="ARBA" id="ARBA00023235"/>
    </source>
</evidence>
<dbReference type="Gene3D" id="1.10.3120.10">
    <property type="entry name" value="Trigger factor, C-terminal domain"/>
    <property type="match status" value="1"/>
</dbReference>
<dbReference type="SUPFAM" id="SSF109998">
    <property type="entry name" value="Triger factor/SurA peptide-binding domain-like"/>
    <property type="match status" value="1"/>
</dbReference>
<dbReference type="GO" id="GO:0043022">
    <property type="term" value="F:ribosome binding"/>
    <property type="evidence" value="ECO:0007669"/>
    <property type="project" value="TreeGrafter"/>
</dbReference>
<keyword evidence="5 11" id="KW-0132">Cell division</keyword>
<feature type="compositionally biased region" description="Basic and acidic residues" evidence="12">
    <location>
        <begin position="536"/>
        <end position="550"/>
    </location>
</feature>
<dbReference type="Pfam" id="PF05697">
    <property type="entry name" value="Trigger_N"/>
    <property type="match status" value="1"/>
</dbReference>
<comment type="function">
    <text evidence="11">Involved in protein export. Acts as a chaperone by maintaining the newly synthesized protein in an open conformation. Functions as a peptidyl-prolyl cis-trans isomerase.</text>
</comment>
<name>A0A316A9S2_9ACTN</name>
<comment type="subcellular location">
    <subcellularLocation>
        <location evidence="11">Cytoplasm</location>
    </subcellularLocation>
    <text evidence="11">About half TF is bound to the ribosome near the polypeptide exit tunnel while the other half is free in the cytoplasm.</text>
</comment>
<dbReference type="EMBL" id="QGDQ01000009">
    <property type="protein sequence ID" value="PWJ53948.1"/>
    <property type="molecule type" value="Genomic_DNA"/>
</dbReference>
<evidence type="ECO:0000256" key="1">
    <source>
        <dbReference type="ARBA" id="ARBA00000971"/>
    </source>
</evidence>
<evidence type="ECO:0000256" key="5">
    <source>
        <dbReference type="ARBA" id="ARBA00022618"/>
    </source>
</evidence>
<dbReference type="PANTHER" id="PTHR30560:SF3">
    <property type="entry name" value="TRIGGER FACTOR-LIKE PROTEIN TIG, CHLOROPLASTIC"/>
    <property type="match status" value="1"/>
</dbReference>
<evidence type="ECO:0000256" key="2">
    <source>
        <dbReference type="ARBA" id="ARBA00005464"/>
    </source>
</evidence>
<dbReference type="InterPro" id="IPR008880">
    <property type="entry name" value="Trigger_fac_C"/>
</dbReference>
<feature type="domain" description="Trigger factor ribosome-binding bacterial" evidence="14">
    <location>
        <begin position="42"/>
        <end position="190"/>
    </location>
</feature>
<keyword evidence="9 11" id="KW-0131">Cell cycle</keyword>
<feature type="domain" description="Trigger factor C-terminal" evidence="15">
    <location>
        <begin position="301"/>
        <end position="445"/>
    </location>
</feature>
<comment type="similarity">
    <text evidence="2 11">Belongs to the FKBP-type PPIase family. Tig subfamily.</text>
</comment>
<comment type="catalytic activity">
    <reaction evidence="1 11">
        <text>[protein]-peptidylproline (omega=180) = [protein]-peptidylproline (omega=0)</text>
        <dbReference type="Rhea" id="RHEA:16237"/>
        <dbReference type="Rhea" id="RHEA-COMP:10747"/>
        <dbReference type="Rhea" id="RHEA-COMP:10748"/>
        <dbReference type="ChEBI" id="CHEBI:83833"/>
        <dbReference type="ChEBI" id="CHEBI:83834"/>
        <dbReference type="EC" id="5.2.1.8"/>
    </reaction>
</comment>
<keyword evidence="17" id="KW-1185">Reference proteome</keyword>
<evidence type="ECO:0000256" key="3">
    <source>
        <dbReference type="ARBA" id="ARBA00013194"/>
    </source>
</evidence>
<evidence type="ECO:0000256" key="12">
    <source>
        <dbReference type="SAM" id="MobiDB-lite"/>
    </source>
</evidence>
<dbReference type="GO" id="GO:0044183">
    <property type="term" value="F:protein folding chaperone"/>
    <property type="evidence" value="ECO:0007669"/>
    <property type="project" value="TreeGrafter"/>
</dbReference>
<evidence type="ECO:0000256" key="6">
    <source>
        <dbReference type="ARBA" id="ARBA00023110"/>
    </source>
</evidence>
<dbReference type="InterPro" id="IPR027304">
    <property type="entry name" value="Trigger_fact/SurA_dom_sf"/>
</dbReference>
<feature type="region of interest" description="Disordered" evidence="12">
    <location>
        <begin position="454"/>
        <end position="570"/>
    </location>
</feature>
<dbReference type="GO" id="GO:0015031">
    <property type="term" value="P:protein transport"/>
    <property type="evidence" value="ECO:0007669"/>
    <property type="project" value="UniProtKB-UniRule"/>
</dbReference>
<evidence type="ECO:0000313" key="16">
    <source>
        <dbReference type="EMBL" id="PWJ53948.1"/>
    </source>
</evidence>
<evidence type="ECO:0000256" key="4">
    <source>
        <dbReference type="ARBA" id="ARBA00016902"/>
    </source>
</evidence>
<dbReference type="InterPro" id="IPR037041">
    <property type="entry name" value="Trigger_fac_C_sf"/>
</dbReference>
<feature type="compositionally biased region" description="Acidic residues" evidence="12">
    <location>
        <begin position="521"/>
        <end position="535"/>
    </location>
</feature>
<dbReference type="NCBIfam" id="TIGR00115">
    <property type="entry name" value="tig"/>
    <property type="match status" value="1"/>
</dbReference>
<dbReference type="HAMAP" id="MF_00303">
    <property type="entry name" value="Trigger_factor_Tig"/>
    <property type="match status" value="1"/>
</dbReference>
<proteinExistence type="inferred from homology"/>
<keyword evidence="8 11" id="KW-0413">Isomerase</keyword>
<dbReference type="Proteomes" id="UP000245469">
    <property type="component" value="Unassembled WGS sequence"/>
</dbReference>
<feature type="compositionally biased region" description="Acidic residues" evidence="12">
    <location>
        <begin position="459"/>
        <end position="471"/>
    </location>
</feature>